<evidence type="ECO:0000256" key="2">
    <source>
        <dbReference type="ARBA" id="ARBA00023015"/>
    </source>
</evidence>
<dbReference type="Pfam" id="PF00392">
    <property type="entry name" value="GntR"/>
    <property type="match status" value="1"/>
</dbReference>
<dbReference type="Gene3D" id="3.40.50.2300">
    <property type="match status" value="2"/>
</dbReference>
<gene>
    <name evidence="6" type="ORF">QJS35_09010</name>
</gene>
<protein>
    <submittedName>
        <fullName evidence="6">GntR family transcriptional regulator</fullName>
    </submittedName>
</protein>
<dbReference type="PRINTS" id="PR00035">
    <property type="entry name" value="HTHGNTR"/>
</dbReference>
<dbReference type="Proteomes" id="UP001493487">
    <property type="component" value="Unassembled WGS sequence"/>
</dbReference>
<keyword evidence="3" id="KW-0238">DNA-binding</keyword>
<evidence type="ECO:0000256" key="1">
    <source>
        <dbReference type="ARBA" id="ARBA00022491"/>
    </source>
</evidence>
<dbReference type="PANTHER" id="PTHR30146">
    <property type="entry name" value="LACI-RELATED TRANSCRIPTIONAL REPRESSOR"/>
    <property type="match status" value="1"/>
</dbReference>
<dbReference type="SUPFAM" id="SSF53822">
    <property type="entry name" value="Periplasmic binding protein-like I"/>
    <property type="match status" value="1"/>
</dbReference>
<dbReference type="InterPro" id="IPR001761">
    <property type="entry name" value="Peripla_BP/Lac1_sug-bd_dom"/>
</dbReference>
<dbReference type="PROSITE" id="PS50949">
    <property type="entry name" value="HTH_GNTR"/>
    <property type="match status" value="1"/>
</dbReference>
<evidence type="ECO:0000259" key="5">
    <source>
        <dbReference type="PROSITE" id="PS50949"/>
    </source>
</evidence>
<dbReference type="SMART" id="SM00345">
    <property type="entry name" value="HTH_GNTR"/>
    <property type="match status" value="1"/>
</dbReference>
<keyword evidence="7" id="KW-1185">Reference proteome</keyword>
<dbReference type="InterPro" id="IPR036388">
    <property type="entry name" value="WH-like_DNA-bd_sf"/>
</dbReference>
<dbReference type="Pfam" id="PF00532">
    <property type="entry name" value="Peripla_BP_1"/>
    <property type="match status" value="1"/>
</dbReference>
<dbReference type="PANTHER" id="PTHR30146:SF95">
    <property type="entry name" value="RIBOSE OPERON REPRESSOR"/>
    <property type="match status" value="1"/>
</dbReference>
<evidence type="ECO:0000256" key="3">
    <source>
        <dbReference type="ARBA" id="ARBA00023125"/>
    </source>
</evidence>
<dbReference type="EMBL" id="JASKHM010000004">
    <property type="protein sequence ID" value="MEQ4482532.1"/>
    <property type="molecule type" value="Genomic_DNA"/>
</dbReference>
<keyword evidence="4" id="KW-0804">Transcription</keyword>
<keyword evidence="2" id="KW-0805">Transcription regulation</keyword>
<dbReference type="InterPro" id="IPR000524">
    <property type="entry name" value="Tscrpt_reg_HTH_GntR"/>
</dbReference>
<proteinExistence type="predicted"/>
<dbReference type="InterPro" id="IPR036390">
    <property type="entry name" value="WH_DNA-bd_sf"/>
</dbReference>
<dbReference type="RefSeq" id="WP_232187485.1">
    <property type="nucleotide sequence ID" value="NZ_JAIOAP010000013.1"/>
</dbReference>
<reference evidence="6 7" key="1">
    <citation type="journal article" date="2023" name="Genome Announc.">
        <title>Pan-Genome Analyses of the Genus Cohnella and Proposal of the Novel Species Cohnella silvisoli sp. nov., Isolated from Forest Soil.</title>
        <authorList>
            <person name="Wang C."/>
            <person name="Mao L."/>
            <person name="Bao G."/>
            <person name="Zhu H."/>
        </authorList>
    </citation>
    <scope>NUCLEOTIDE SEQUENCE [LARGE SCALE GENOMIC DNA]</scope>
    <source>
        <strain evidence="6 7">NL03-T5-1</strain>
    </source>
</reference>
<dbReference type="Gene3D" id="1.10.10.10">
    <property type="entry name" value="Winged helix-like DNA-binding domain superfamily/Winged helix DNA-binding domain"/>
    <property type="match status" value="1"/>
</dbReference>
<evidence type="ECO:0000256" key="4">
    <source>
        <dbReference type="ARBA" id="ARBA00023163"/>
    </source>
</evidence>
<dbReference type="InterPro" id="IPR028082">
    <property type="entry name" value="Peripla_BP_I"/>
</dbReference>
<dbReference type="SUPFAM" id="SSF46785">
    <property type="entry name" value="Winged helix' DNA-binding domain"/>
    <property type="match status" value="1"/>
</dbReference>
<sequence length="369" mass="41783">MQETLYEKIYNRIANDIRVQKLKPGDRVPSEKELADEYNVSRITTKKAMELLAQSGYIERIRGKGSYVTNEEASANDIFSPVREVGDSGSVSKLVGLLIPDMTDSFGLRLFRAIEEHCAAMGCHLLIRLTNDKREVEEAAIRDFVKLGVDGLIVFPVHGEHYNGDLLRLVLDSFPLVLVDRYFKGIAACSVSTDNRKAAQELTSYLLDKGHTDISFISTPAENTTTIEDRIQGYTSAIIQRGIVVRPDYIITNLHSTLPQSFHKMLVAVDQQVLGKFIDQNPKVKAFVTCEYYLAIVLHKVLLQKGKSVEDYEIVCFDSADQSWDVPMFTSIRQNEEEMGRMAVDFLDKQWNHEGVTLQNIVEHKIVYK</sequence>
<accession>A0ABV1KR98</accession>
<evidence type="ECO:0000313" key="6">
    <source>
        <dbReference type="EMBL" id="MEQ4482532.1"/>
    </source>
</evidence>
<name>A0ABV1KR98_9BACL</name>
<evidence type="ECO:0000313" key="7">
    <source>
        <dbReference type="Proteomes" id="UP001493487"/>
    </source>
</evidence>
<feature type="domain" description="HTH gntR-type" evidence="5">
    <location>
        <begin position="3"/>
        <end position="71"/>
    </location>
</feature>
<dbReference type="CDD" id="cd06267">
    <property type="entry name" value="PBP1_LacI_sugar_binding-like"/>
    <property type="match status" value="1"/>
</dbReference>
<dbReference type="CDD" id="cd07377">
    <property type="entry name" value="WHTH_GntR"/>
    <property type="match status" value="1"/>
</dbReference>
<comment type="caution">
    <text evidence="6">The sequence shown here is derived from an EMBL/GenBank/DDBJ whole genome shotgun (WGS) entry which is preliminary data.</text>
</comment>
<keyword evidence="1" id="KW-0678">Repressor</keyword>
<organism evidence="6 7">
    <name type="scientific">Cohnella silvisoli</name>
    <dbReference type="NCBI Taxonomy" id="2873699"/>
    <lineage>
        <taxon>Bacteria</taxon>
        <taxon>Bacillati</taxon>
        <taxon>Bacillota</taxon>
        <taxon>Bacilli</taxon>
        <taxon>Bacillales</taxon>
        <taxon>Paenibacillaceae</taxon>
        <taxon>Cohnella</taxon>
    </lineage>
</organism>